<dbReference type="SUPFAM" id="SSF52218">
    <property type="entry name" value="Flavoproteins"/>
    <property type="match status" value="1"/>
</dbReference>
<evidence type="ECO:0000313" key="4">
    <source>
        <dbReference type="EMBL" id="GAD51105.1"/>
    </source>
</evidence>
<evidence type="ECO:0000259" key="3">
    <source>
        <dbReference type="Pfam" id="PF02525"/>
    </source>
</evidence>
<accession>U2YQ75</accession>
<comment type="similarity">
    <text evidence="1">Belongs to the NAD(P)H dehydrogenase (quinone) family.</text>
</comment>
<evidence type="ECO:0000313" key="5">
    <source>
        <dbReference type="Proteomes" id="UP000016568"/>
    </source>
</evidence>
<organism evidence="4 5">
    <name type="scientific">Caenibius tardaugens NBRC 16725</name>
    <dbReference type="NCBI Taxonomy" id="1219035"/>
    <lineage>
        <taxon>Bacteria</taxon>
        <taxon>Pseudomonadati</taxon>
        <taxon>Pseudomonadota</taxon>
        <taxon>Alphaproteobacteria</taxon>
        <taxon>Sphingomonadales</taxon>
        <taxon>Erythrobacteraceae</taxon>
        <taxon>Caenibius</taxon>
    </lineage>
</organism>
<dbReference type="Proteomes" id="UP000016568">
    <property type="component" value="Unassembled WGS sequence"/>
</dbReference>
<reference evidence="4 5" key="1">
    <citation type="submission" date="2013-09" db="EMBL/GenBank/DDBJ databases">
        <title>Whole genome shotgun sequence of Novosphingobium tardaugens NBRC 16725.</title>
        <authorList>
            <person name="Isaki S."/>
            <person name="Hosoyama A."/>
            <person name="Tsuchikane K."/>
            <person name="Katsumata H."/>
            <person name="Ando Y."/>
            <person name="Yamazaki S."/>
            <person name="Fujita N."/>
        </authorList>
    </citation>
    <scope>NUCLEOTIDE SEQUENCE [LARGE SCALE GENOMIC DNA]</scope>
    <source>
        <strain evidence="4 5">NBRC 16725</strain>
    </source>
</reference>
<dbReference type="InterPro" id="IPR051545">
    <property type="entry name" value="NAD(P)H_dehydrogenase_qn"/>
</dbReference>
<dbReference type="AlphaFoldDB" id="U2YQ75"/>
<dbReference type="PANTHER" id="PTHR10204:SF34">
    <property type="entry name" value="NAD(P)H DEHYDROGENASE [QUINONE] 1 ISOFORM 1"/>
    <property type="match status" value="1"/>
</dbReference>
<dbReference type="GO" id="GO:0003955">
    <property type="term" value="F:NAD(P)H dehydrogenase (quinone) activity"/>
    <property type="evidence" value="ECO:0007669"/>
    <property type="project" value="TreeGrafter"/>
</dbReference>
<dbReference type="KEGG" id="ntd:EGO55_04005"/>
<dbReference type="OrthoDB" id="9798454at2"/>
<feature type="domain" description="Flavodoxin-like fold" evidence="3">
    <location>
        <begin position="1"/>
        <end position="207"/>
    </location>
</feature>
<dbReference type="Gene3D" id="3.40.50.360">
    <property type="match status" value="1"/>
</dbReference>
<keyword evidence="2" id="KW-0560">Oxidoreductase</keyword>
<dbReference type="GO" id="GO:0005829">
    <property type="term" value="C:cytosol"/>
    <property type="evidence" value="ECO:0007669"/>
    <property type="project" value="TreeGrafter"/>
</dbReference>
<sequence>MKAHIVHAHPEGGSFTAAMRDVVVEGLGAHGYEVSVSDLYAMNFNPLISKKDFMHPVEVPVAFTKEQRRGWKDRTLSDDIMEEVERVLAADLLVLTFPIYWFSMPAMMKGWVDRVLLAGPFYSGRDMYDRGGMAGKKALVVASLGGREHMFGLDSLHGPMADGMLRHIFQGTLGVVGYDVVAPFLAYHAPYVDEEARAVMLVQLREHVADLDRLPILPMPSLSGFDNRFRPLAASSSSDQDSSFT</sequence>
<dbReference type="EMBL" id="BASZ01000019">
    <property type="protein sequence ID" value="GAD51105.1"/>
    <property type="molecule type" value="Genomic_DNA"/>
</dbReference>
<evidence type="ECO:0000256" key="2">
    <source>
        <dbReference type="ARBA" id="ARBA00023002"/>
    </source>
</evidence>
<name>U2YQ75_9SPHN</name>
<keyword evidence="5" id="KW-1185">Reference proteome</keyword>
<dbReference type="Pfam" id="PF02525">
    <property type="entry name" value="Flavodoxin_2"/>
    <property type="match status" value="1"/>
</dbReference>
<gene>
    <name evidence="4" type="ORF">NT2_19_00020</name>
</gene>
<comment type="caution">
    <text evidence="4">The sequence shown here is derived from an EMBL/GenBank/DDBJ whole genome shotgun (WGS) entry which is preliminary data.</text>
</comment>
<dbReference type="eggNOG" id="COG2249">
    <property type="taxonomic scope" value="Bacteria"/>
</dbReference>
<dbReference type="InterPro" id="IPR003680">
    <property type="entry name" value="Flavodoxin_fold"/>
</dbReference>
<dbReference type="RefSeq" id="WP_021691923.1">
    <property type="nucleotide sequence ID" value="NZ_BASZ01000019.1"/>
</dbReference>
<evidence type="ECO:0000256" key="1">
    <source>
        <dbReference type="ARBA" id="ARBA00006252"/>
    </source>
</evidence>
<dbReference type="PANTHER" id="PTHR10204">
    <property type="entry name" value="NAD P H OXIDOREDUCTASE-RELATED"/>
    <property type="match status" value="1"/>
</dbReference>
<dbReference type="InterPro" id="IPR029039">
    <property type="entry name" value="Flavoprotein-like_sf"/>
</dbReference>
<protein>
    <submittedName>
        <fullName evidence="4">Putative oxidoreductase</fullName>
    </submittedName>
</protein>
<proteinExistence type="inferred from homology"/>